<dbReference type="SMART" id="SM00714">
    <property type="entry name" value="LITAF"/>
    <property type="match status" value="1"/>
</dbReference>
<protein>
    <submittedName>
        <fullName evidence="3">GM15617</fullName>
    </submittedName>
</protein>
<keyword evidence="4" id="KW-1185">Reference proteome</keyword>
<dbReference type="PROSITE" id="PS51837">
    <property type="entry name" value="LITAF"/>
    <property type="match status" value="1"/>
</dbReference>
<evidence type="ECO:0000259" key="2">
    <source>
        <dbReference type="PROSITE" id="PS51837"/>
    </source>
</evidence>
<feature type="transmembrane region" description="Helical" evidence="1">
    <location>
        <begin position="226"/>
        <end position="246"/>
    </location>
</feature>
<keyword evidence="1" id="KW-0472">Membrane</keyword>
<sequence>MSRQLKFHLQAPDDEEFPADLVEINLNPNCGQVKQKSAQALDQLLLATPPHRGYPYGYAEDSEPETYFCRKSNSTGQLAEKVSPPPPAATNISCLRQMYCPECHERLHEQGVRLERLLTMCCFALLPIYPCCPRRSTNDCKVICGKFAMSRGNDLDADLEVDLQEGDRDSQSAATTVTLEERHGKPQVRFFSIGPSSYQVRCPLCQQNSKTETVEMTGALGQLSCLLSTLSCCFPIFALTFVYSCLQSRLKSKRVFCSRCGGHLGFHWRPT</sequence>
<dbReference type="Proteomes" id="UP000001292">
    <property type="component" value="Unassembled WGS sequence"/>
</dbReference>
<dbReference type="PhylomeDB" id="B4I883"/>
<dbReference type="InterPro" id="IPR006629">
    <property type="entry name" value="LITAF"/>
</dbReference>
<evidence type="ECO:0000256" key="1">
    <source>
        <dbReference type="SAM" id="Phobius"/>
    </source>
</evidence>
<organism evidence="4">
    <name type="scientific">Drosophila sechellia</name>
    <name type="common">Fruit fly</name>
    <dbReference type="NCBI Taxonomy" id="7238"/>
    <lineage>
        <taxon>Eukaryota</taxon>
        <taxon>Metazoa</taxon>
        <taxon>Ecdysozoa</taxon>
        <taxon>Arthropoda</taxon>
        <taxon>Hexapoda</taxon>
        <taxon>Insecta</taxon>
        <taxon>Pterygota</taxon>
        <taxon>Neoptera</taxon>
        <taxon>Endopterygota</taxon>
        <taxon>Diptera</taxon>
        <taxon>Brachycera</taxon>
        <taxon>Muscomorpha</taxon>
        <taxon>Ephydroidea</taxon>
        <taxon>Drosophilidae</taxon>
        <taxon>Drosophila</taxon>
        <taxon>Sophophora</taxon>
    </lineage>
</organism>
<proteinExistence type="predicted"/>
<name>B4I883_DROSE</name>
<gene>
    <name evidence="3" type="primary">Dsec\GM15617</name>
    <name evidence="3" type="ORF">Dsec_GM15617</name>
</gene>
<dbReference type="HOGENOM" id="CLU_984382_0_0_1"/>
<reference evidence="3 4" key="1">
    <citation type="journal article" date="2007" name="Nature">
        <title>Evolution of genes and genomes on the Drosophila phylogeny.</title>
        <authorList>
            <consortium name="Drosophila 12 Genomes Consortium"/>
            <person name="Clark A.G."/>
            <person name="Eisen M.B."/>
            <person name="Smith D.R."/>
            <person name="Bergman C.M."/>
            <person name="Oliver B."/>
            <person name="Markow T.A."/>
            <person name="Kaufman T.C."/>
            <person name="Kellis M."/>
            <person name="Gelbart W."/>
            <person name="Iyer V.N."/>
            <person name="Pollard D.A."/>
            <person name="Sackton T.B."/>
            <person name="Larracuente A.M."/>
            <person name="Singh N.D."/>
            <person name="Abad J.P."/>
            <person name="Abt D.N."/>
            <person name="Adryan B."/>
            <person name="Aguade M."/>
            <person name="Akashi H."/>
            <person name="Anderson W.W."/>
            <person name="Aquadro C.F."/>
            <person name="Ardell D.H."/>
            <person name="Arguello R."/>
            <person name="Artieri C.G."/>
            <person name="Barbash D.A."/>
            <person name="Barker D."/>
            <person name="Barsanti P."/>
            <person name="Batterham P."/>
            <person name="Batzoglou S."/>
            <person name="Begun D."/>
            <person name="Bhutkar A."/>
            <person name="Blanco E."/>
            <person name="Bosak S.A."/>
            <person name="Bradley R.K."/>
            <person name="Brand A.D."/>
            <person name="Brent M.R."/>
            <person name="Brooks A.N."/>
            <person name="Brown R.H."/>
            <person name="Butlin R.K."/>
            <person name="Caggese C."/>
            <person name="Calvi B.R."/>
            <person name="Bernardo de Carvalho A."/>
            <person name="Caspi A."/>
            <person name="Castrezana S."/>
            <person name="Celniker S.E."/>
            <person name="Chang J.L."/>
            <person name="Chapple C."/>
            <person name="Chatterji S."/>
            <person name="Chinwalla A."/>
            <person name="Civetta A."/>
            <person name="Clifton S.W."/>
            <person name="Comeron J.M."/>
            <person name="Costello J.C."/>
            <person name="Coyne J.A."/>
            <person name="Daub J."/>
            <person name="David R.G."/>
            <person name="Delcher A.L."/>
            <person name="Delehaunty K."/>
            <person name="Do C.B."/>
            <person name="Ebling H."/>
            <person name="Edwards K."/>
            <person name="Eickbush T."/>
            <person name="Evans J.D."/>
            <person name="Filipski A."/>
            <person name="Findeiss S."/>
            <person name="Freyhult E."/>
            <person name="Fulton L."/>
            <person name="Fulton R."/>
            <person name="Garcia A.C."/>
            <person name="Gardiner A."/>
            <person name="Garfield D.A."/>
            <person name="Garvin B.E."/>
            <person name="Gibson G."/>
            <person name="Gilbert D."/>
            <person name="Gnerre S."/>
            <person name="Godfrey J."/>
            <person name="Good R."/>
            <person name="Gotea V."/>
            <person name="Gravely B."/>
            <person name="Greenberg A.J."/>
            <person name="Griffiths-Jones S."/>
            <person name="Gross S."/>
            <person name="Guigo R."/>
            <person name="Gustafson E.A."/>
            <person name="Haerty W."/>
            <person name="Hahn M.W."/>
            <person name="Halligan D.L."/>
            <person name="Halpern A.L."/>
            <person name="Halter G.M."/>
            <person name="Han M.V."/>
            <person name="Heger A."/>
            <person name="Hillier L."/>
            <person name="Hinrichs A.S."/>
            <person name="Holmes I."/>
            <person name="Hoskins R.A."/>
            <person name="Hubisz M.J."/>
            <person name="Hultmark D."/>
            <person name="Huntley M.A."/>
            <person name="Jaffe D.B."/>
            <person name="Jagadeeshan S."/>
            <person name="Jeck W.R."/>
            <person name="Johnson J."/>
            <person name="Jones C.D."/>
            <person name="Jordan W.C."/>
            <person name="Karpen G.H."/>
            <person name="Kataoka E."/>
            <person name="Keightley P.D."/>
            <person name="Kheradpour P."/>
            <person name="Kirkness E.F."/>
            <person name="Koerich L.B."/>
            <person name="Kristiansen K."/>
            <person name="Kudrna D."/>
            <person name="Kulathinal R.J."/>
            <person name="Kumar S."/>
            <person name="Kwok R."/>
            <person name="Lander E."/>
            <person name="Langley C.H."/>
            <person name="Lapoint R."/>
            <person name="Lazzaro B.P."/>
            <person name="Lee S.J."/>
            <person name="Levesque L."/>
            <person name="Li R."/>
            <person name="Lin C.F."/>
            <person name="Lin M.F."/>
            <person name="Lindblad-Toh K."/>
            <person name="Llopart A."/>
            <person name="Long M."/>
            <person name="Low L."/>
            <person name="Lozovsky E."/>
            <person name="Lu J."/>
            <person name="Luo M."/>
            <person name="Machado C.A."/>
            <person name="Makalowski W."/>
            <person name="Marzo M."/>
            <person name="Matsuda M."/>
            <person name="Matzkin L."/>
            <person name="McAllister B."/>
            <person name="McBride C.S."/>
            <person name="McKernan B."/>
            <person name="McKernan K."/>
            <person name="Mendez-Lago M."/>
            <person name="Minx P."/>
            <person name="Mollenhauer M.U."/>
            <person name="Montooth K."/>
            <person name="Mount S.M."/>
            <person name="Mu X."/>
            <person name="Myers E."/>
            <person name="Negre B."/>
            <person name="Newfeld S."/>
            <person name="Nielsen R."/>
            <person name="Noor M.A."/>
            <person name="O'Grady P."/>
            <person name="Pachter L."/>
            <person name="Papaceit M."/>
            <person name="Parisi M.J."/>
            <person name="Parisi M."/>
            <person name="Parts L."/>
            <person name="Pedersen J.S."/>
            <person name="Pesole G."/>
            <person name="Phillippy A.M."/>
            <person name="Ponting C.P."/>
            <person name="Pop M."/>
            <person name="Porcelli D."/>
            <person name="Powell J.R."/>
            <person name="Prohaska S."/>
            <person name="Pruitt K."/>
            <person name="Puig M."/>
            <person name="Quesneville H."/>
            <person name="Ram K.R."/>
            <person name="Rand D."/>
            <person name="Rasmussen M.D."/>
            <person name="Reed L.K."/>
            <person name="Reenan R."/>
            <person name="Reily A."/>
            <person name="Remington K.A."/>
            <person name="Rieger T.T."/>
            <person name="Ritchie M.G."/>
            <person name="Robin C."/>
            <person name="Rogers Y.H."/>
            <person name="Rohde C."/>
            <person name="Rozas J."/>
            <person name="Rubenfield M.J."/>
            <person name="Ruiz A."/>
            <person name="Russo S."/>
            <person name="Salzberg S.L."/>
            <person name="Sanchez-Gracia A."/>
            <person name="Saranga D.J."/>
            <person name="Sato H."/>
            <person name="Schaeffer S.W."/>
            <person name="Schatz M.C."/>
            <person name="Schlenke T."/>
            <person name="Schwartz R."/>
            <person name="Segarra C."/>
            <person name="Singh R.S."/>
            <person name="Sirot L."/>
            <person name="Sirota M."/>
            <person name="Sisneros N.B."/>
            <person name="Smith C.D."/>
            <person name="Smith T.F."/>
            <person name="Spieth J."/>
            <person name="Stage D.E."/>
            <person name="Stark A."/>
            <person name="Stephan W."/>
            <person name="Strausberg R.L."/>
            <person name="Strempel S."/>
            <person name="Sturgill D."/>
            <person name="Sutton G."/>
            <person name="Sutton G.G."/>
            <person name="Tao W."/>
            <person name="Teichmann S."/>
            <person name="Tobari Y.N."/>
            <person name="Tomimura Y."/>
            <person name="Tsolas J.M."/>
            <person name="Valente V.L."/>
            <person name="Venter E."/>
            <person name="Venter J.C."/>
            <person name="Vicario S."/>
            <person name="Vieira F.G."/>
            <person name="Vilella A.J."/>
            <person name="Villasante A."/>
            <person name="Walenz B."/>
            <person name="Wang J."/>
            <person name="Wasserman M."/>
            <person name="Watts T."/>
            <person name="Wilson D."/>
            <person name="Wilson R.K."/>
            <person name="Wing R.A."/>
            <person name="Wolfner M.F."/>
            <person name="Wong A."/>
            <person name="Wong G.K."/>
            <person name="Wu C.I."/>
            <person name="Wu G."/>
            <person name="Yamamoto D."/>
            <person name="Yang H.P."/>
            <person name="Yang S.P."/>
            <person name="Yorke J.A."/>
            <person name="Yoshida K."/>
            <person name="Zdobnov E."/>
            <person name="Zhang P."/>
            <person name="Zhang Y."/>
            <person name="Zimin A.V."/>
            <person name="Baldwin J."/>
            <person name="Abdouelleil A."/>
            <person name="Abdulkadir J."/>
            <person name="Abebe A."/>
            <person name="Abera B."/>
            <person name="Abreu J."/>
            <person name="Acer S.C."/>
            <person name="Aftuck L."/>
            <person name="Alexander A."/>
            <person name="An P."/>
            <person name="Anderson E."/>
            <person name="Anderson S."/>
            <person name="Arachi H."/>
            <person name="Azer M."/>
            <person name="Bachantsang P."/>
            <person name="Barry A."/>
            <person name="Bayul T."/>
            <person name="Berlin A."/>
            <person name="Bessette D."/>
            <person name="Bloom T."/>
            <person name="Blye J."/>
            <person name="Boguslavskiy L."/>
            <person name="Bonnet C."/>
            <person name="Boukhgalter B."/>
            <person name="Bourzgui I."/>
            <person name="Brown A."/>
            <person name="Cahill P."/>
            <person name="Channer S."/>
            <person name="Cheshatsang Y."/>
            <person name="Chuda L."/>
            <person name="Citroen M."/>
            <person name="Collymore A."/>
            <person name="Cooke P."/>
            <person name="Costello M."/>
            <person name="D'Aco K."/>
            <person name="Daza R."/>
            <person name="De Haan G."/>
            <person name="DeGray S."/>
            <person name="DeMaso C."/>
            <person name="Dhargay N."/>
            <person name="Dooley K."/>
            <person name="Dooley E."/>
            <person name="Doricent M."/>
            <person name="Dorje P."/>
            <person name="Dorjee K."/>
            <person name="Dupes A."/>
            <person name="Elong R."/>
            <person name="Falk J."/>
            <person name="Farina A."/>
            <person name="Faro S."/>
            <person name="Ferguson D."/>
            <person name="Fisher S."/>
            <person name="Foley C.D."/>
            <person name="Franke A."/>
            <person name="Friedrich D."/>
            <person name="Gadbois L."/>
            <person name="Gearin G."/>
            <person name="Gearin C.R."/>
            <person name="Giannoukos G."/>
            <person name="Goode T."/>
            <person name="Graham J."/>
            <person name="Grandbois E."/>
            <person name="Grewal S."/>
            <person name="Gyaltsen K."/>
            <person name="Hafez N."/>
            <person name="Hagos B."/>
            <person name="Hall J."/>
            <person name="Henson C."/>
            <person name="Hollinger A."/>
            <person name="Honan T."/>
            <person name="Huard M.D."/>
            <person name="Hughes L."/>
            <person name="Hurhula B."/>
            <person name="Husby M.E."/>
            <person name="Kamat A."/>
            <person name="Kanga B."/>
            <person name="Kashin S."/>
            <person name="Khazanovich D."/>
            <person name="Kisner P."/>
            <person name="Lance K."/>
            <person name="Lara M."/>
            <person name="Lee W."/>
            <person name="Lennon N."/>
            <person name="Letendre F."/>
            <person name="LeVine R."/>
            <person name="Lipovsky A."/>
            <person name="Liu X."/>
            <person name="Liu J."/>
            <person name="Liu S."/>
            <person name="Lokyitsang T."/>
            <person name="Lokyitsang Y."/>
            <person name="Lubonja R."/>
            <person name="Lui A."/>
            <person name="MacDonald P."/>
            <person name="Magnisalis V."/>
            <person name="Maru K."/>
            <person name="Matthews C."/>
            <person name="McCusker W."/>
            <person name="McDonough S."/>
            <person name="Mehta T."/>
            <person name="Meldrim J."/>
            <person name="Meneus L."/>
            <person name="Mihai O."/>
            <person name="Mihalev A."/>
            <person name="Mihova T."/>
            <person name="Mittelman R."/>
            <person name="Mlenga V."/>
            <person name="Montmayeur A."/>
            <person name="Mulrain L."/>
            <person name="Navidi A."/>
            <person name="Naylor J."/>
            <person name="Negash T."/>
            <person name="Nguyen T."/>
            <person name="Nguyen N."/>
            <person name="Nicol R."/>
            <person name="Norbu C."/>
            <person name="Norbu N."/>
            <person name="Novod N."/>
            <person name="O'Neill B."/>
            <person name="Osman S."/>
            <person name="Markiewicz E."/>
            <person name="Oyono O.L."/>
            <person name="Patti C."/>
            <person name="Phunkhang P."/>
            <person name="Pierre F."/>
            <person name="Priest M."/>
            <person name="Raghuraman S."/>
            <person name="Rege F."/>
            <person name="Reyes R."/>
            <person name="Rise C."/>
            <person name="Rogov P."/>
            <person name="Ross K."/>
            <person name="Ryan E."/>
            <person name="Settipalli S."/>
            <person name="Shea T."/>
            <person name="Sherpa N."/>
            <person name="Shi L."/>
            <person name="Shih D."/>
            <person name="Sparrow T."/>
            <person name="Spaulding J."/>
            <person name="Stalker J."/>
            <person name="Stange-Thomann N."/>
            <person name="Stavropoulos S."/>
            <person name="Stone C."/>
            <person name="Strader C."/>
            <person name="Tesfaye S."/>
            <person name="Thomson T."/>
            <person name="Thoulutsang Y."/>
            <person name="Thoulutsang D."/>
            <person name="Topham K."/>
            <person name="Topping I."/>
            <person name="Tsamla T."/>
            <person name="Vassiliev H."/>
            <person name="Vo A."/>
            <person name="Wangchuk T."/>
            <person name="Wangdi T."/>
            <person name="Weiand M."/>
            <person name="Wilkinson J."/>
            <person name="Wilson A."/>
            <person name="Yadav S."/>
            <person name="Young G."/>
            <person name="Yu Q."/>
            <person name="Zembek L."/>
            <person name="Zhong D."/>
            <person name="Zimmer A."/>
            <person name="Zwirko Z."/>
            <person name="Jaffe D.B."/>
            <person name="Alvarez P."/>
            <person name="Brockman W."/>
            <person name="Butler J."/>
            <person name="Chin C."/>
            <person name="Gnerre S."/>
            <person name="Grabherr M."/>
            <person name="Kleber M."/>
            <person name="Mauceli E."/>
            <person name="MacCallum I."/>
        </authorList>
    </citation>
    <scope>NUCLEOTIDE SEQUENCE [LARGE SCALE GENOMIC DNA]</scope>
    <source>
        <strain evidence="4">Rob3c / Tucson 14021-0248.25</strain>
    </source>
</reference>
<dbReference type="AlphaFoldDB" id="B4I883"/>
<feature type="domain" description="LITAF" evidence="2">
    <location>
        <begin position="179"/>
        <end position="269"/>
    </location>
</feature>
<evidence type="ECO:0000313" key="3">
    <source>
        <dbReference type="EMBL" id="EDW56808.1"/>
    </source>
</evidence>
<dbReference type="Pfam" id="PF10601">
    <property type="entry name" value="zf-LITAF-like"/>
    <property type="match status" value="1"/>
</dbReference>
<evidence type="ECO:0000313" key="4">
    <source>
        <dbReference type="Proteomes" id="UP000001292"/>
    </source>
</evidence>
<dbReference type="EMBL" id="CH480824">
    <property type="protein sequence ID" value="EDW56808.1"/>
    <property type="molecule type" value="Genomic_DNA"/>
</dbReference>
<accession>B4I883</accession>
<keyword evidence="1" id="KW-0812">Transmembrane</keyword>
<dbReference type="OMA" id="KCVAMPS"/>
<keyword evidence="1" id="KW-1133">Transmembrane helix</keyword>